<protein>
    <recommendedName>
        <fullName evidence="3">C2H2-type domain-containing protein</fullName>
    </recommendedName>
</protein>
<name>A0A5B2VGV4_9BACT</name>
<dbReference type="EMBL" id="VUOC01000004">
    <property type="protein sequence ID" value="KAA2238803.1"/>
    <property type="molecule type" value="Genomic_DNA"/>
</dbReference>
<comment type="caution">
    <text evidence="1">The sequence shown here is derived from an EMBL/GenBank/DDBJ whole genome shotgun (WGS) entry which is preliminary data.</text>
</comment>
<dbReference type="AlphaFoldDB" id="A0A5B2VGV4"/>
<proteinExistence type="predicted"/>
<evidence type="ECO:0000313" key="1">
    <source>
        <dbReference type="EMBL" id="KAA2238803.1"/>
    </source>
</evidence>
<evidence type="ECO:0008006" key="3">
    <source>
        <dbReference type="Google" id="ProtNLM"/>
    </source>
</evidence>
<accession>A0A5B2VGV4</accession>
<organism evidence="1 2">
    <name type="scientific">Chitinophaga agrisoli</name>
    <dbReference type="NCBI Taxonomy" id="2607653"/>
    <lineage>
        <taxon>Bacteria</taxon>
        <taxon>Pseudomonadati</taxon>
        <taxon>Bacteroidota</taxon>
        <taxon>Chitinophagia</taxon>
        <taxon>Chitinophagales</taxon>
        <taxon>Chitinophagaceae</taxon>
        <taxon>Chitinophaga</taxon>
    </lineage>
</organism>
<evidence type="ECO:0000313" key="2">
    <source>
        <dbReference type="Proteomes" id="UP000324611"/>
    </source>
</evidence>
<sequence>MELLWYRSASLEAEYGQFICMVCGKVFTYSPRLDCHCNMCALSNLHRRLAITKDVARRQELHDYIVRLIICV</sequence>
<dbReference type="Proteomes" id="UP000324611">
    <property type="component" value="Unassembled WGS sequence"/>
</dbReference>
<gene>
    <name evidence="1" type="ORF">F0L74_21555</name>
</gene>
<reference evidence="1 2" key="1">
    <citation type="submission" date="2019-09" db="EMBL/GenBank/DDBJ databases">
        <title>Chitinophaga ginsengihumi sp. nov., isolated from soil of ginseng rhizosphere.</title>
        <authorList>
            <person name="Lee J."/>
        </authorList>
    </citation>
    <scope>NUCLEOTIDE SEQUENCE [LARGE SCALE GENOMIC DNA]</scope>
    <source>
        <strain evidence="1 2">BN140078</strain>
    </source>
</reference>
<keyword evidence="2" id="KW-1185">Reference proteome</keyword>
<reference evidence="1 2" key="2">
    <citation type="submission" date="2019-09" db="EMBL/GenBank/DDBJ databases">
        <authorList>
            <person name="Jin C."/>
        </authorList>
    </citation>
    <scope>NUCLEOTIDE SEQUENCE [LARGE SCALE GENOMIC DNA]</scope>
    <source>
        <strain evidence="1 2">BN140078</strain>
    </source>
</reference>
<dbReference type="RefSeq" id="WP_149839982.1">
    <property type="nucleotide sequence ID" value="NZ_VUOC01000004.1"/>
</dbReference>